<dbReference type="Gene3D" id="3.40.50.300">
    <property type="entry name" value="P-loop containing nucleotide triphosphate hydrolases"/>
    <property type="match status" value="1"/>
</dbReference>
<organism evidence="6 7">
    <name type="scientific">Clostridium perfringens</name>
    <dbReference type="NCBI Taxonomy" id="1502"/>
    <lineage>
        <taxon>Bacteria</taxon>
        <taxon>Bacillati</taxon>
        <taxon>Bacillota</taxon>
        <taxon>Clostridia</taxon>
        <taxon>Eubacteriales</taxon>
        <taxon>Clostridiaceae</taxon>
        <taxon>Clostridium</taxon>
    </lineage>
</organism>
<dbReference type="Proteomes" id="UP000070260">
    <property type="component" value="Plasmid pJFP838A"/>
</dbReference>
<comment type="similarity">
    <text evidence="1">Belongs to the SMC family. SbcC subfamily.</text>
</comment>
<proteinExistence type="inferred from homology"/>
<feature type="coiled-coil region" evidence="4">
    <location>
        <begin position="385"/>
        <end position="455"/>
    </location>
</feature>
<name>A0A140GR62_CLOPF</name>
<evidence type="ECO:0000313" key="6">
    <source>
        <dbReference type="EMBL" id="AMN31021.1"/>
    </source>
</evidence>
<keyword evidence="6" id="KW-0614">Plasmid</keyword>
<dbReference type="InterPro" id="IPR027417">
    <property type="entry name" value="P-loop_NTPase"/>
</dbReference>
<dbReference type="PATRIC" id="fig|1502.177.peg.3311"/>
<reference evidence="6 7" key="1">
    <citation type="journal article" date="2016" name="PLoS ONE">
        <title>Plasmid Characterization and Chromosome Analysis of Two netF+ Clostridium perfringens Isolates Associated with Foal and Canine Necrotizing Enteritis.</title>
        <authorList>
            <person name="Mehdizadeh Gohari I."/>
            <person name="Kropinski A.M."/>
            <person name="Weese S.J."/>
            <person name="Parreira V.R."/>
            <person name="Whitehead A.E."/>
            <person name="Boerlin P."/>
            <person name="Prescott J.F."/>
        </authorList>
    </citation>
    <scope>NUCLEOTIDE SEQUENCE [LARGE SCALE GENOMIC DNA]</scope>
    <source>
        <strain evidence="6 7">JP838</strain>
        <plasmid evidence="7">Plasmid pJFP838A</plasmid>
    </source>
</reference>
<feature type="coiled-coil region" evidence="4">
    <location>
        <begin position="481"/>
        <end position="525"/>
    </location>
</feature>
<dbReference type="GO" id="GO:0006302">
    <property type="term" value="P:double-strand break repair"/>
    <property type="evidence" value="ECO:0007669"/>
    <property type="project" value="InterPro"/>
</dbReference>
<evidence type="ECO:0000256" key="3">
    <source>
        <dbReference type="ARBA" id="ARBA00013368"/>
    </source>
</evidence>
<feature type="coiled-coil region" evidence="4">
    <location>
        <begin position="171"/>
        <end position="255"/>
    </location>
</feature>
<accession>A0A140GR62</accession>
<protein>
    <recommendedName>
        <fullName evidence="3">Nuclease SbcCD subunit C</fullName>
    </recommendedName>
</protein>
<dbReference type="PANTHER" id="PTHR32114">
    <property type="entry name" value="ABC TRANSPORTER ABCH.3"/>
    <property type="match status" value="1"/>
</dbReference>
<evidence type="ECO:0000256" key="4">
    <source>
        <dbReference type="SAM" id="Coils"/>
    </source>
</evidence>
<dbReference type="OrthoDB" id="1698838at2"/>
<dbReference type="Pfam" id="PF13476">
    <property type="entry name" value="AAA_23"/>
    <property type="match status" value="1"/>
</dbReference>
<dbReference type="InterPro" id="IPR038729">
    <property type="entry name" value="Rad50/SbcC_AAA"/>
</dbReference>
<geneLocation type="plasmid" evidence="6 7">
    <name>pJFP838A</name>
</geneLocation>
<evidence type="ECO:0000256" key="1">
    <source>
        <dbReference type="ARBA" id="ARBA00006930"/>
    </source>
</evidence>
<feature type="coiled-coil region" evidence="4">
    <location>
        <begin position="305"/>
        <end position="339"/>
    </location>
</feature>
<dbReference type="SUPFAM" id="SSF52540">
    <property type="entry name" value="P-loop containing nucleoside triphosphate hydrolases"/>
    <property type="match status" value="1"/>
</dbReference>
<feature type="domain" description="Rad50/SbcC-type AAA" evidence="5">
    <location>
        <begin position="10"/>
        <end position="236"/>
    </location>
</feature>
<dbReference type="PANTHER" id="PTHR32114:SF2">
    <property type="entry name" value="ABC TRANSPORTER ABCH.3"/>
    <property type="match status" value="1"/>
</dbReference>
<dbReference type="AlphaFoldDB" id="A0A140GR62"/>
<comment type="subunit">
    <text evidence="2">Heterodimer of SbcC and SbcD.</text>
</comment>
<evidence type="ECO:0000313" key="7">
    <source>
        <dbReference type="Proteomes" id="UP000070260"/>
    </source>
</evidence>
<sequence>MMKTIILKNVTISGFKGYKDICFYEFNKGENILAGGNGKGKTSVADAVNWAFTGKLFEGNKDETVALNNCSTTAEVKVVFENEDGENVLVRRLSKTSSAKVRLNNKAITQKKLNELVDENTFMMIFNPLNFLAKKPTEARNLIMSLVKDVVTDDMVLNVISESNRERLEELDLSKDNLKEIRKNISLLEEKLSLKNSLKMNYEKDLESNSVLIKGFDNLDITKLLEELESKNENLKDMNEEMVSLQSSYNSKSNELVNLLSEMSQISNNNLKTISDDILQLKEEEQSLIIQGKEMKAKEYSPKNYFELEKAIHETKLEVDRITKENDIYRNAIKEINNKHNIKPGSICPVCQRVIDEKIANAIKITGNKEAQPFIEKGVKNKSIIDKLSLQVSELLEQIETAKKQEALEKKSFYEKKESILQELREKVSIVKNKIAKLEKEKIQLEKEVEVKLYKYNVKKNKLQKAIEDIKTSMDSKNSDISKIKNIIESLNMKIKDNENNIKKLELLKEKESNLKNDILGLDKEIEKLDLSVRNNRFTLMALMDFSETKIKLIEKEISSKLNKVSFKIEKLNRETAEIKSCFNILYDNKILTCCSLSERIKAGIEISSMLEKSLGVNYPMFVDNSESVLEVEVGEKQVIRTIVVDTKDVVKINKDTLESILITTSDIVKESIS</sequence>
<gene>
    <name evidence="6" type="ORF">JFP838_pA0105</name>
</gene>
<evidence type="ECO:0000259" key="5">
    <source>
        <dbReference type="Pfam" id="PF13476"/>
    </source>
</evidence>
<evidence type="ECO:0000256" key="2">
    <source>
        <dbReference type="ARBA" id="ARBA00011322"/>
    </source>
</evidence>
<dbReference type="RefSeq" id="WP_061429629.1">
    <property type="nucleotide sequence ID" value="NZ_CATNZX010000001.1"/>
</dbReference>
<dbReference type="GO" id="GO:0016887">
    <property type="term" value="F:ATP hydrolysis activity"/>
    <property type="evidence" value="ECO:0007669"/>
    <property type="project" value="InterPro"/>
</dbReference>
<dbReference type="EMBL" id="CP013615">
    <property type="protein sequence ID" value="AMN31021.1"/>
    <property type="molecule type" value="Genomic_DNA"/>
</dbReference>
<keyword evidence="4" id="KW-0175">Coiled coil</keyword>